<gene>
    <name evidence="3" type="ORF">DU505_18935</name>
</gene>
<feature type="signal peptide" evidence="2">
    <location>
        <begin position="1"/>
        <end position="29"/>
    </location>
</feature>
<name>A0A368TRP6_9GAMM</name>
<sequence>MSASTRCFRTLVTACAVAAALAAPLPVLADGRDEILRRDLAVIQTQLDQIGFVVDRLEARQDVADPATTRFFLDTRQLRDDLARIADGIDEFLEPPRLPPRVPRALSGDYLRQEAP</sequence>
<dbReference type="InterPro" id="IPR019110">
    <property type="entry name" value="Uncharacterised_RAQPRD"/>
</dbReference>
<dbReference type="Proteomes" id="UP000252405">
    <property type="component" value="Unassembled WGS sequence"/>
</dbReference>
<dbReference type="EMBL" id="QPII01000019">
    <property type="protein sequence ID" value="RCV86907.1"/>
    <property type="molecule type" value="Genomic_DNA"/>
</dbReference>
<keyword evidence="2" id="KW-0732">Signal</keyword>
<accession>A0A368TRP6</accession>
<evidence type="ECO:0008006" key="5">
    <source>
        <dbReference type="Google" id="ProtNLM"/>
    </source>
</evidence>
<dbReference type="RefSeq" id="WP_114480532.1">
    <property type="nucleotide sequence ID" value="NZ_QPII01000019.1"/>
</dbReference>
<evidence type="ECO:0000313" key="3">
    <source>
        <dbReference type="EMBL" id="RCV86907.1"/>
    </source>
</evidence>
<protein>
    <recommendedName>
        <fullName evidence="5">Raqprd family integrative conjugative element protein</fullName>
    </recommendedName>
</protein>
<evidence type="ECO:0000256" key="1">
    <source>
        <dbReference type="SAM" id="MobiDB-lite"/>
    </source>
</evidence>
<evidence type="ECO:0000256" key="2">
    <source>
        <dbReference type="SAM" id="SignalP"/>
    </source>
</evidence>
<comment type="caution">
    <text evidence="3">The sequence shown here is derived from an EMBL/GenBank/DDBJ whole genome shotgun (WGS) entry which is preliminary data.</text>
</comment>
<feature type="region of interest" description="Disordered" evidence="1">
    <location>
        <begin position="96"/>
        <end position="116"/>
    </location>
</feature>
<dbReference type="Pfam" id="PF09686">
    <property type="entry name" value="Plasmid_RAQPRD"/>
    <property type="match status" value="1"/>
</dbReference>
<dbReference type="AlphaFoldDB" id="A0A368TRP6"/>
<reference evidence="3 4" key="1">
    <citation type="submission" date="2018-07" db="EMBL/GenBank/DDBJ databases">
        <title>Halomonas montanilacus sp. nov., isolated from Lake Pengyan on Tibetan Plateau.</title>
        <authorList>
            <person name="Lu H."/>
            <person name="Xing P."/>
            <person name="Wu Q."/>
        </authorList>
    </citation>
    <scope>NUCLEOTIDE SEQUENCE [LARGE SCALE GENOMIC DNA]</scope>
    <source>
        <strain evidence="3 4">PYC7W</strain>
    </source>
</reference>
<evidence type="ECO:0000313" key="4">
    <source>
        <dbReference type="Proteomes" id="UP000252405"/>
    </source>
</evidence>
<keyword evidence="4" id="KW-1185">Reference proteome</keyword>
<organism evidence="3 4">
    <name type="scientific">Billgrantia montanilacus</name>
    <dbReference type="NCBI Taxonomy" id="2282305"/>
    <lineage>
        <taxon>Bacteria</taxon>
        <taxon>Pseudomonadati</taxon>
        <taxon>Pseudomonadota</taxon>
        <taxon>Gammaproteobacteria</taxon>
        <taxon>Oceanospirillales</taxon>
        <taxon>Halomonadaceae</taxon>
        <taxon>Billgrantia</taxon>
    </lineage>
</organism>
<proteinExistence type="predicted"/>
<dbReference type="OrthoDB" id="8910666at2"/>
<feature type="chain" id="PRO_5016562683" description="Raqprd family integrative conjugative element protein" evidence="2">
    <location>
        <begin position="30"/>
        <end position="116"/>
    </location>
</feature>